<dbReference type="EnsemblMetazoa" id="AATE017078-RA">
    <property type="protein sequence ID" value="AATE017078-PA.1"/>
    <property type="gene ID" value="AATE017078"/>
</dbReference>
<proteinExistence type="predicted"/>
<sequence>MIMKQCTNPPSTTDGAAGSRGARADSKAKAAPHTMTAATSTTTTAASTATPASTSVSTSSNTGSVSSRSSSARESKCEPRPASGKPGTTSETVHPAKPSKHHASYPPHPYPLHHHLQHHHQLSGKVNGKLGTTGVDHLSALNLLPAHLRDMFLAAHLLRGEYRKPSSWILGGSRIES</sequence>
<feature type="compositionally biased region" description="Low complexity" evidence="1">
    <location>
        <begin position="31"/>
        <end position="70"/>
    </location>
</feature>
<feature type="region of interest" description="Disordered" evidence="1">
    <location>
        <begin position="1"/>
        <end position="118"/>
    </location>
</feature>
<evidence type="ECO:0000256" key="1">
    <source>
        <dbReference type="SAM" id="MobiDB-lite"/>
    </source>
</evidence>
<dbReference type="VEuPathDB" id="VectorBase:AATE017078"/>
<reference evidence="2" key="1">
    <citation type="submission" date="2022-08" db="UniProtKB">
        <authorList>
            <consortium name="EnsemblMetazoa"/>
        </authorList>
    </citation>
    <scope>IDENTIFICATION</scope>
    <source>
        <strain evidence="2">EBRO</strain>
    </source>
</reference>
<feature type="compositionally biased region" description="Low complexity" evidence="1">
    <location>
        <begin position="11"/>
        <end position="21"/>
    </location>
</feature>
<protein>
    <submittedName>
        <fullName evidence="2">Uncharacterized protein</fullName>
    </submittedName>
</protein>
<accession>A0A182JFG0</accession>
<feature type="compositionally biased region" description="Polar residues" evidence="1">
    <location>
        <begin position="1"/>
        <end position="10"/>
    </location>
</feature>
<evidence type="ECO:0000313" key="2">
    <source>
        <dbReference type="EnsemblMetazoa" id="AATE017078-PA.1"/>
    </source>
</evidence>
<name>A0A182JFG0_ANOAO</name>
<organism evidence="2">
    <name type="scientific">Anopheles atroparvus</name>
    <name type="common">European mosquito</name>
    <dbReference type="NCBI Taxonomy" id="41427"/>
    <lineage>
        <taxon>Eukaryota</taxon>
        <taxon>Metazoa</taxon>
        <taxon>Ecdysozoa</taxon>
        <taxon>Arthropoda</taxon>
        <taxon>Hexapoda</taxon>
        <taxon>Insecta</taxon>
        <taxon>Pterygota</taxon>
        <taxon>Neoptera</taxon>
        <taxon>Endopterygota</taxon>
        <taxon>Diptera</taxon>
        <taxon>Nematocera</taxon>
        <taxon>Culicoidea</taxon>
        <taxon>Culicidae</taxon>
        <taxon>Anophelinae</taxon>
        <taxon>Anopheles</taxon>
    </lineage>
</organism>
<dbReference type="AlphaFoldDB" id="A0A182JFG0"/>